<sequence>MSQIEKIKNLSVLLLKLKEDVEKCNQDKVVLLGGHFPLLYARNFDIATEAISYWGHFSPFTLELACKVAESAVRLGKKVEFVFFVDDHSYEGLSGLSPNARSRRRDSLYCLRNGEKAVLPDEYKKILNKYGFSEANVVRHDHGKDGRHECLYFSEKRLRASTRNIDNACAREYVAFLENPKYFNKQRSYIIAVVPNRCKGHICDIALDRELENIHASHVFFDTLTGVSRKELFENGVGVTYRKD</sequence>
<evidence type="ECO:0000313" key="1">
    <source>
        <dbReference type="EMBL" id="OGF36502.1"/>
    </source>
</evidence>
<dbReference type="EMBL" id="MFGM01000034">
    <property type="protein sequence ID" value="OGF36502.1"/>
    <property type="molecule type" value="Genomic_DNA"/>
</dbReference>
<organism evidence="1 2">
    <name type="scientific">Candidatus Falkowbacteria bacterium RIFOXYC2_FULL_48_21</name>
    <dbReference type="NCBI Taxonomy" id="1798005"/>
    <lineage>
        <taxon>Bacteria</taxon>
        <taxon>Candidatus Falkowiibacteriota</taxon>
    </lineage>
</organism>
<name>A0A1F5TC12_9BACT</name>
<accession>A0A1F5TC12</accession>
<dbReference type="AlphaFoldDB" id="A0A1F5TC12"/>
<protein>
    <submittedName>
        <fullName evidence="1">Uncharacterized protein</fullName>
    </submittedName>
</protein>
<reference evidence="1 2" key="1">
    <citation type="journal article" date="2016" name="Nat. Commun.">
        <title>Thousands of microbial genomes shed light on interconnected biogeochemical processes in an aquifer system.</title>
        <authorList>
            <person name="Anantharaman K."/>
            <person name="Brown C.T."/>
            <person name="Hug L.A."/>
            <person name="Sharon I."/>
            <person name="Castelle C.J."/>
            <person name="Probst A.J."/>
            <person name="Thomas B.C."/>
            <person name="Singh A."/>
            <person name="Wilkins M.J."/>
            <person name="Karaoz U."/>
            <person name="Brodie E.L."/>
            <person name="Williams K.H."/>
            <person name="Hubbard S.S."/>
            <person name="Banfield J.F."/>
        </authorList>
    </citation>
    <scope>NUCLEOTIDE SEQUENCE [LARGE SCALE GENOMIC DNA]</scope>
</reference>
<evidence type="ECO:0000313" key="2">
    <source>
        <dbReference type="Proteomes" id="UP000178656"/>
    </source>
</evidence>
<gene>
    <name evidence="1" type="ORF">A2482_03565</name>
</gene>
<comment type="caution">
    <text evidence="1">The sequence shown here is derived from an EMBL/GenBank/DDBJ whole genome shotgun (WGS) entry which is preliminary data.</text>
</comment>
<proteinExistence type="predicted"/>
<dbReference type="Proteomes" id="UP000178656">
    <property type="component" value="Unassembled WGS sequence"/>
</dbReference>